<evidence type="ECO:0000313" key="4">
    <source>
        <dbReference type="Proteomes" id="UP001519332"/>
    </source>
</evidence>
<dbReference type="PANTHER" id="PTHR18968">
    <property type="entry name" value="THIAMINE PYROPHOSPHATE ENZYMES"/>
    <property type="match status" value="1"/>
</dbReference>
<comment type="caution">
    <text evidence="3">The sequence shown here is derived from an EMBL/GenBank/DDBJ whole genome shotgun (WGS) entry which is preliminary data.</text>
</comment>
<accession>A0ABS4T6T8</accession>
<organism evidence="3 4">
    <name type="scientific">Kibdelosporangium banguiense</name>
    <dbReference type="NCBI Taxonomy" id="1365924"/>
    <lineage>
        <taxon>Bacteria</taxon>
        <taxon>Bacillati</taxon>
        <taxon>Actinomycetota</taxon>
        <taxon>Actinomycetes</taxon>
        <taxon>Pseudonocardiales</taxon>
        <taxon>Pseudonocardiaceae</taxon>
        <taxon>Kibdelosporangium</taxon>
    </lineage>
</organism>
<keyword evidence="4" id="KW-1185">Reference proteome</keyword>
<dbReference type="InterPro" id="IPR045229">
    <property type="entry name" value="TPP_enz"/>
</dbReference>
<dbReference type="Proteomes" id="UP001519332">
    <property type="component" value="Unassembled WGS sequence"/>
</dbReference>
<dbReference type="SUPFAM" id="SSF52467">
    <property type="entry name" value="DHS-like NAD/FAD-binding domain"/>
    <property type="match status" value="1"/>
</dbReference>
<dbReference type="InterPro" id="IPR012000">
    <property type="entry name" value="Thiamin_PyroP_enz_cen_dom"/>
</dbReference>
<dbReference type="Gene3D" id="3.40.50.1220">
    <property type="entry name" value="TPP-binding domain"/>
    <property type="match status" value="1"/>
</dbReference>
<evidence type="ECO:0000259" key="2">
    <source>
        <dbReference type="Pfam" id="PF00205"/>
    </source>
</evidence>
<dbReference type="PANTHER" id="PTHR18968:SF13">
    <property type="entry name" value="ACETOLACTATE SYNTHASE CATALYTIC SUBUNIT, MITOCHONDRIAL"/>
    <property type="match status" value="1"/>
</dbReference>
<dbReference type="EMBL" id="JAGINW010000001">
    <property type="protein sequence ID" value="MBP2320098.1"/>
    <property type="molecule type" value="Genomic_DNA"/>
</dbReference>
<comment type="similarity">
    <text evidence="1">Belongs to the TPP enzyme family.</text>
</comment>
<evidence type="ECO:0000256" key="1">
    <source>
        <dbReference type="ARBA" id="ARBA00007812"/>
    </source>
</evidence>
<proteinExistence type="inferred from homology"/>
<sequence>MAQLATRLAAPVVSTANGKGILPEDHAYSLGAGLHPPSTAEFVADCDVVLAVGTELAPSDLWNGPLTFNGELIRIDIDPVQIVTNALPDITLVGDAAQTLAALLPLVESRSDPERAYKWRARIATEAEVEAVRGCPSWAR</sequence>
<dbReference type="InterPro" id="IPR029035">
    <property type="entry name" value="DHS-like_NAD/FAD-binding_dom"/>
</dbReference>
<protein>
    <submittedName>
        <fullName evidence="3">Thiamine pyrophosphate-dependent acetolactate synthase large subunit-like protein</fullName>
    </submittedName>
</protein>
<evidence type="ECO:0000313" key="3">
    <source>
        <dbReference type="EMBL" id="MBP2320098.1"/>
    </source>
</evidence>
<name>A0ABS4T6T8_9PSEU</name>
<feature type="domain" description="Thiamine pyrophosphate enzyme central" evidence="2">
    <location>
        <begin position="2"/>
        <end position="103"/>
    </location>
</feature>
<dbReference type="Pfam" id="PF00205">
    <property type="entry name" value="TPP_enzyme_M"/>
    <property type="match status" value="1"/>
</dbReference>
<gene>
    <name evidence="3" type="ORF">JOF56_000483</name>
</gene>
<reference evidence="3 4" key="1">
    <citation type="submission" date="2021-03" db="EMBL/GenBank/DDBJ databases">
        <title>Sequencing the genomes of 1000 actinobacteria strains.</title>
        <authorList>
            <person name="Klenk H.-P."/>
        </authorList>
    </citation>
    <scope>NUCLEOTIDE SEQUENCE [LARGE SCALE GENOMIC DNA]</scope>
    <source>
        <strain evidence="3 4">DSM 46670</strain>
    </source>
</reference>